<accession>Z9JWQ0</accession>
<keyword evidence="3 10" id="KW-0237">DNA synthesis</keyword>
<dbReference type="Pfam" id="PF00265">
    <property type="entry name" value="TK"/>
    <property type="match status" value="1"/>
</dbReference>
<dbReference type="PANTHER" id="PTHR11441:SF0">
    <property type="entry name" value="THYMIDINE KINASE, CYTOSOLIC"/>
    <property type="match status" value="1"/>
</dbReference>
<dbReference type="GO" id="GO:0005829">
    <property type="term" value="C:cytosol"/>
    <property type="evidence" value="ECO:0007669"/>
    <property type="project" value="TreeGrafter"/>
</dbReference>
<comment type="similarity">
    <text evidence="1 11">Belongs to the thymidine kinase family.</text>
</comment>
<dbReference type="SUPFAM" id="SSF57716">
    <property type="entry name" value="Glucocorticoid receptor-like (DNA-binding domain)"/>
    <property type="match status" value="1"/>
</dbReference>
<dbReference type="OrthoDB" id="9781579at2"/>
<dbReference type="GO" id="GO:0046104">
    <property type="term" value="P:thymidine metabolic process"/>
    <property type="evidence" value="ECO:0007669"/>
    <property type="project" value="TreeGrafter"/>
</dbReference>
<keyword evidence="7 10" id="KW-0067">ATP-binding</keyword>
<dbReference type="STRING" id="396014.BF93_06050"/>
<feature type="active site" description="Proton acceptor" evidence="8">
    <location>
        <position position="91"/>
    </location>
</feature>
<evidence type="ECO:0000256" key="8">
    <source>
        <dbReference type="PIRSR" id="PIRSR035805-1"/>
    </source>
</evidence>
<dbReference type="PATRIC" id="fig|396014.3.peg.210"/>
<dbReference type="eggNOG" id="COG1435">
    <property type="taxonomic scope" value="Bacteria"/>
</dbReference>
<dbReference type="EC" id="2.7.1.21" evidence="2 10"/>
<evidence type="ECO:0000256" key="9">
    <source>
        <dbReference type="PIRSR" id="PIRSR035805-2"/>
    </source>
</evidence>
<dbReference type="GO" id="GO:0071897">
    <property type="term" value="P:DNA biosynthetic process"/>
    <property type="evidence" value="ECO:0007669"/>
    <property type="project" value="UniProtKB-KW"/>
</dbReference>
<comment type="catalytic activity">
    <reaction evidence="10">
        <text>thymidine + ATP = dTMP + ADP + H(+)</text>
        <dbReference type="Rhea" id="RHEA:19129"/>
        <dbReference type="ChEBI" id="CHEBI:15378"/>
        <dbReference type="ChEBI" id="CHEBI:17748"/>
        <dbReference type="ChEBI" id="CHEBI:30616"/>
        <dbReference type="ChEBI" id="CHEBI:63528"/>
        <dbReference type="ChEBI" id="CHEBI:456216"/>
        <dbReference type="EC" id="2.7.1.21"/>
    </reaction>
</comment>
<evidence type="ECO:0000313" key="13">
    <source>
        <dbReference type="Proteomes" id="UP000023067"/>
    </source>
</evidence>
<name>Z9JWQ0_9MICO</name>
<dbReference type="EMBL" id="JDYK01000002">
    <property type="protein sequence ID" value="EWS82594.1"/>
    <property type="molecule type" value="Genomic_DNA"/>
</dbReference>
<evidence type="ECO:0000256" key="3">
    <source>
        <dbReference type="ARBA" id="ARBA00022634"/>
    </source>
</evidence>
<dbReference type="PANTHER" id="PTHR11441">
    <property type="entry name" value="THYMIDINE KINASE"/>
    <property type="match status" value="1"/>
</dbReference>
<evidence type="ECO:0000256" key="6">
    <source>
        <dbReference type="ARBA" id="ARBA00022777"/>
    </source>
</evidence>
<dbReference type="InterPro" id="IPR001267">
    <property type="entry name" value="Thymidine_kinase"/>
</dbReference>
<dbReference type="Gene3D" id="3.30.60.20">
    <property type="match status" value="1"/>
</dbReference>
<evidence type="ECO:0000256" key="4">
    <source>
        <dbReference type="ARBA" id="ARBA00022679"/>
    </source>
</evidence>
<protein>
    <recommendedName>
        <fullName evidence="2 10">Thymidine kinase</fullName>
        <ecNumber evidence="2 10">2.7.1.21</ecNumber>
    </recommendedName>
</protein>
<dbReference type="HOGENOM" id="CLU_064400_2_2_11"/>
<evidence type="ECO:0000256" key="1">
    <source>
        <dbReference type="ARBA" id="ARBA00007587"/>
    </source>
</evidence>
<sequence>MAKLHFKYGAMNSGKSDTLIKTAFNYEERGLATLTVKAAVDTKGEDWVVARGGARRRVDVLVEHGEDLRARIRATADAQGLRPLHCVLVDESQFLDREQIDQLYLVAKRDGISVICYGLRTDFLTAVFPGSQRLFELADNFEKLPTMCRCGAQAEFNCRLVDGVHVFHGDQVAIDGADVSYESLCGTCFMQEQERAGQHVIGGA</sequence>
<evidence type="ECO:0000256" key="10">
    <source>
        <dbReference type="RuleBase" id="RU000544"/>
    </source>
</evidence>
<keyword evidence="4 10" id="KW-0808">Transferase</keyword>
<dbReference type="GO" id="GO:0004797">
    <property type="term" value="F:thymidine kinase activity"/>
    <property type="evidence" value="ECO:0007669"/>
    <property type="project" value="UniProtKB-EC"/>
</dbReference>
<evidence type="ECO:0000256" key="5">
    <source>
        <dbReference type="ARBA" id="ARBA00022741"/>
    </source>
</evidence>
<dbReference type="Gene3D" id="3.40.50.300">
    <property type="entry name" value="P-loop containing nucleotide triphosphate hydrolases"/>
    <property type="match status" value="1"/>
</dbReference>
<keyword evidence="5 10" id="KW-0547">Nucleotide-binding</keyword>
<organism evidence="12 13">
    <name type="scientific">Brachybacterium phenoliresistens</name>
    <dbReference type="NCBI Taxonomy" id="396014"/>
    <lineage>
        <taxon>Bacteria</taxon>
        <taxon>Bacillati</taxon>
        <taxon>Actinomycetota</taxon>
        <taxon>Actinomycetes</taxon>
        <taxon>Micrococcales</taxon>
        <taxon>Dermabacteraceae</taxon>
        <taxon>Brachybacterium</taxon>
    </lineage>
</organism>
<proteinExistence type="inferred from homology"/>
<keyword evidence="6 10" id="KW-0418">Kinase</keyword>
<dbReference type="AlphaFoldDB" id="Z9JWQ0"/>
<evidence type="ECO:0000256" key="7">
    <source>
        <dbReference type="ARBA" id="ARBA00022840"/>
    </source>
</evidence>
<feature type="binding site" evidence="9">
    <location>
        <position position="181"/>
    </location>
    <ligand>
        <name>substrate</name>
    </ligand>
</feature>
<evidence type="ECO:0000256" key="2">
    <source>
        <dbReference type="ARBA" id="ARBA00012118"/>
    </source>
</evidence>
<dbReference type="SUPFAM" id="SSF52540">
    <property type="entry name" value="P-loop containing nucleoside triphosphate hydrolases"/>
    <property type="match status" value="1"/>
</dbReference>
<comment type="caution">
    <text evidence="12">The sequence shown here is derived from an EMBL/GenBank/DDBJ whole genome shotgun (WGS) entry which is preliminary data.</text>
</comment>
<dbReference type="GO" id="GO:0005524">
    <property type="term" value="F:ATP binding"/>
    <property type="evidence" value="ECO:0007669"/>
    <property type="project" value="UniProtKB-KW"/>
</dbReference>
<evidence type="ECO:0000313" key="12">
    <source>
        <dbReference type="EMBL" id="EWS82594.1"/>
    </source>
</evidence>
<dbReference type="PIRSF" id="PIRSF035805">
    <property type="entry name" value="TK_cell"/>
    <property type="match status" value="1"/>
</dbReference>
<reference evidence="12 13" key="1">
    <citation type="submission" date="2014-02" db="EMBL/GenBank/DDBJ databases">
        <title>Genome sequence of Brachybacterium phenoliresistens strain W13A50.</title>
        <authorList>
            <person name="Wang X."/>
        </authorList>
    </citation>
    <scope>NUCLEOTIDE SEQUENCE [LARGE SCALE GENOMIC DNA]</scope>
    <source>
        <strain evidence="12 13">W13A50</strain>
    </source>
</reference>
<dbReference type="Proteomes" id="UP000023067">
    <property type="component" value="Unassembled WGS sequence"/>
</dbReference>
<dbReference type="InterPro" id="IPR027417">
    <property type="entry name" value="P-loop_NTPase"/>
</dbReference>
<gene>
    <name evidence="12" type="ORF">BF93_06050</name>
</gene>
<keyword evidence="13" id="KW-1185">Reference proteome</keyword>
<evidence type="ECO:0000256" key="11">
    <source>
        <dbReference type="RuleBase" id="RU004165"/>
    </source>
</evidence>
<dbReference type="RefSeq" id="WP_038370081.1">
    <property type="nucleotide sequence ID" value="NZ_BAAAOW010000001.1"/>
</dbReference>
<dbReference type="NCBIfam" id="NF003300">
    <property type="entry name" value="PRK04296.1-5"/>
    <property type="match status" value="1"/>
</dbReference>